<evidence type="ECO:0000313" key="2">
    <source>
        <dbReference type="Proteomes" id="UP000035681"/>
    </source>
</evidence>
<reference evidence="3" key="1">
    <citation type="submission" date="2024-02" db="UniProtKB">
        <authorList>
            <consortium name="WormBaseParasite"/>
        </authorList>
    </citation>
    <scope>IDENTIFICATION</scope>
</reference>
<dbReference type="Proteomes" id="UP000035681">
    <property type="component" value="Unplaced"/>
</dbReference>
<name>A0AAF5I3Y1_STRER</name>
<accession>A0AAF5I3Y1</accession>
<dbReference type="WBParaSite" id="TCONS_00015875.p1">
    <property type="protein sequence ID" value="TCONS_00015875.p1"/>
    <property type="gene ID" value="XLOC_010635"/>
</dbReference>
<sequence>MSVFRYLSVRVYTTTSNKLDFKTAAVYINSLIKCSNYTFAEGNRHFNSDLLDKKTCTLGLNYSLSMENHIIVNSISEISKDHRIGWLRQGDKYIKFAKNEENHINEYLERTENSSQYYSNNRRNYYQNEPIHQRQYFDNRFSTPLTQPPQFVNGFLRQQPNGIQNSPAAPRITLPQLQAFPRNLNYPPIHSFNNAIPQVSSLASPTFFDHSNYPTTASNFTNTRRNFNQLLNSVGSRNSNLNRNYQQSQSLSRGYRQNSGVRLHSQQDIRRTTISTNNNDIQERDSSNSLDLSIDEDNIQQRVMSFNNAEVDVNRNNENIAPSINVSQGNVPNYLGM</sequence>
<evidence type="ECO:0000313" key="3">
    <source>
        <dbReference type="WBParaSite" id="TCONS_00015875.p1"/>
    </source>
</evidence>
<proteinExistence type="predicted"/>
<protein>
    <submittedName>
        <fullName evidence="3">Uncharacterized protein</fullName>
    </submittedName>
</protein>
<organism evidence="2 3">
    <name type="scientific">Strongyloides stercoralis</name>
    <name type="common">Threadworm</name>
    <dbReference type="NCBI Taxonomy" id="6248"/>
    <lineage>
        <taxon>Eukaryota</taxon>
        <taxon>Metazoa</taxon>
        <taxon>Ecdysozoa</taxon>
        <taxon>Nematoda</taxon>
        <taxon>Chromadorea</taxon>
        <taxon>Rhabditida</taxon>
        <taxon>Tylenchina</taxon>
        <taxon>Panagrolaimomorpha</taxon>
        <taxon>Strongyloidoidea</taxon>
        <taxon>Strongyloididae</taxon>
        <taxon>Strongyloides</taxon>
    </lineage>
</organism>
<dbReference type="AlphaFoldDB" id="A0AAF5I3Y1"/>
<feature type="region of interest" description="Disordered" evidence="1">
    <location>
        <begin position="237"/>
        <end position="259"/>
    </location>
</feature>
<keyword evidence="2" id="KW-1185">Reference proteome</keyword>
<evidence type="ECO:0000256" key="1">
    <source>
        <dbReference type="SAM" id="MobiDB-lite"/>
    </source>
</evidence>